<reference evidence="9 10" key="1">
    <citation type="submission" date="2019-11" db="EMBL/GenBank/DDBJ databases">
        <title>Genome sequence of Moorella glycerini DSM11254.</title>
        <authorList>
            <person name="Poehlein A."/>
            <person name="Boeer T."/>
            <person name="Daniel R."/>
        </authorList>
    </citation>
    <scope>NUCLEOTIDE SEQUENCE [LARGE SCALE GENOMIC DNA]</scope>
    <source>
        <strain evidence="9 10">DSM 11254</strain>
    </source>
</reference>
<feature type="transmembrane region" description="Helical" evidence="7">
    <location>
        <begin position="277"/>
        <end position="296"/>
    </location>
</feature>
<dbReference type="Proteomes" id="UP000425916">
    <property type="component" value="Chromosome"/>
</dbReference>
<evidence type="ECO:0000256" key="4">
    <source>
        <dbReference type="ARBA" id="ARBA00022692"/>
    </source>
</evidence>
<keyword evidence="4 7" id="KW-0812">Transmembrane</keyword>
<name>A0A6I5ZMA8_9FIRM</name>
<feature type="transmembrane region" description="Helical" evidence="7">
    <location>
        <begin position="140"/>
        <end position="160"/>
    </location>
</feature>
<dbReference type="RefSeq" id="WP_156271397.1">
    <property type="nucleotide sequence ID" value="NZ_CP046244.1"/>
</dbReference>
<feature type="transmembrane region" description="Helical" evidence="7">
    <location>
        <begin position="312"/>
        <end position="333"/>
    </location>
</feature>
<dbReference type="PANTHER" id="PTHR34229:SF1">
    <property type="entry name" value="METAL TRANSPORT PROTEIN HI_1621-RELATED"/>
    <property type="match status" value="1"/>
</dbReference>
<feature type="transmembrane region" description="Helical" evidence="7">
    <location>
        <begin position="72"/>
        <end position="98"/>
    </location>
</feature>
<dbReference type="GO" id="GO:0005886">
    <property type="term" value="C:plasma membrane"/>
    <property type="evidence" value="ECO:0007669"/>
    <property type="project" value="UniProtKB-SubCell"/>
</dbReference>
<dbReference type="NCBIfam" id="NF008873">
    <property type="entry name" value="PRK11909.1"/>
    <property type="match status" value="1"/>
</dbReference>
<dbReference type="GO" id="GO:0000041">
    <property type="term" value="P:transition metal ion transport"/>
    <property type="evidence" value="ECO:0007669"/>
    <property type="project" value="InterPro"/>
</dbReference>
<dbReference type="NCBIfam" id="NF005598">
    <property type="entry name" value="PRK07331.1"/>
    <property type="match status" value="1"/>
</dbReference>
<evidence type="ECO:0000256" key="6">
    <source>
        <dbReference type="ARBA" id="ARBA00023136"/>
    </source>
</evidence>
<feature type="transmembrane region" description="Helical" evidence="7">
    <location>
        <begin position="40"/>
        <end position="60"/>
    </location>
</feature>
<organism evidence="9 10">
    <name type="scientific">Neomoorella glycerini</name>
    <dbReference type="NCBI Taxonomy" id="55779"/>
    <lineage>
        <taxon>Bacteria</taxon>
        <taxon>Bacillati</taxon>
        <taxon>Bacillota</taxon>
        <taxon>Clostridia</taxon>
        <taxon>Neomoorellales</taxon>
        <taxon>Neomoorellaceae</taxon>
        <taxon>Neomoorella</taxon>
    </lineage>
</organism>
<dbReference type="Pfam" id="PF01891">
    <property type="entry name" value="CbiM"/>
    <property type="match status" value="1"/>
</dbReference>
<keyword evidence="2" id="KW-0813">Transport</keyword>
<keyword evidence="5 7" id="KW-1133">Transmembrane helix</keyword>
<feature type="transmembrane region" description="Helical" evidence="7">
    <location>
        <begin position="181"/>
        <end position="201"/>
    </location>
</feature>
<keyword evidence="6 7" id="KW-0472">Membrane</keyword>
<dbReference type="Pfam" id="PF13190">
    <property type="entry name" value="PDGLE"/>
    <property type="match status" value="1"/>
</dbReference>
<evidence type="ECO:0000259" key="8">
    <source>
        <dbReference type="Pfam" id="PF13190"/>
    </source>
</evidence>
<dbReference type="PANTHER" id="PTHR34229">
    <property type="entry name" value="METAL TRANSPORT PROTEIN HI_1621-RELATED"/>
    <property type="match status" value="1"/>
</dbReference>
<dbReference type="InterPro" id="IPR002751">
    <property type="entry name" value="CbiM/NikMN"/>
</dbReference>
<evidence type="ECO:0000256" key="2">
    <source>
        <dbReference type="ARBA" id="ARBA00022448"/>
    </source>
</evidence>
<dbReference type="InterPro" id="IPR025937">
    <property type="entry name" value="PDGLE_dom"/>
</dbReference>
<evidence type="ECO:0000313" key="10">
    <source>
        <dbReference type="Proteomes" id="UP000425916"/>
    </source>
</evidence>
<proteinExistence type="predicted"/>
<evidence type="ECO:0000313" key="9">
    <source>
        <dbReference type="EMBL" id="QGP90956.1"/>
    </source>
</evidence>
<feature type="transmembrane region" description="Helical" evidence="7">
    <location>
        <begin position="110"/>
        <end position="128"/>
    </location>
</feature>
<feature type="domain" description="PDGLE" evidence="8">
    <location>
        <begin position="245"/>
        <end position="338"/>
    </location>
</feature>
<evidence type="ECO:0000256" key="5">
    <source>
        <dbReference type="ARBA" id="ARBA00022989"/>
    </source>
</evidence>
<evidence type="ECO:0000256" key="1">
    <source>
        <dbReference type="ARBA" id="ARBA00004651"/>
    </source>
</evidence>
<keyword evidence="3" id="KW-1003">Cell membrane</keyword>
<gene>
    <name evidence="9" type="primary">larMN</name>
    <name evidence="9" type="ORF">MGLY_02780</name>
</gene>
<evidence type="ECO:0000256" key="3">
    <source>
        <dbReference type="ARBA" id="ARBA00022475"/>
    </source>
</evidence>
<evidence type="ECO:0000256" key="7">
    <source>
        <dbReference type="SAM" id="Phobius"/>
    </source>
</evidence>
<keyword evidence="10" id="KW-1185">Reference proteome</keyword>
<dbReference type="AlphaFoldDB" id="A0A6I5ZMA8"/>
<comment type="subcellular location">
    <subcellularLocation>
        <location evidence="1">Cell membrane</location>
        <topology evidence="1">Multi-pass membrane protein</topology>
    </subcellularLocation>
</comment>
<sequence>MHIPDGYLSPQTCAVFGAAMLPVWGAAARKVRATLKARQVPLLAIGAAFSFTIMMYNIPIPDGTTAHATGGALLAILLGPWAAAIGLSIALAIQALFFGDGGILAFGANAFNIAFIQPFASFYVYQLLTGRSPVSPGRRVLAATIAGFTGINLAALAAAVEFGLQPVLFHTASGVPLYSPYPLALAVPAMALAHLLVAGPAEGIVTGLVVRYLERANPGLLQLYPEARTAAAAGAGGPGLKGLAIGLGILILLSPLGILASGTAWGEWAPEELQQMLGFVPAGMVKLAASWSHALFPDYTVPGLAGSFGAEALGYILSALVGLGIIIAIFLVVHKLTTRKEKPEANYHAR</sequence>
<dbReference type="EMBL" id="CP046244">
    <property type="protein sequence ID" value="QGP90956.1"/>
    <property type="molecule type" value="Genomic_DNA"/>
</dbReference>
<dbReference type="Gene3D" id="1.10.1760.20">
    <property type="match status" value="1"/>
</dbReference>
<feature type="transmembrane region" description="Helical" evidence="7">
    <location>
        <begin position="243"/>
        <end position="265"/>
    </location>
</feature>
<feature type="transmembrane region" description="Helical" evidence="7">
    <location>
        <begin position="6"/>
        <end position="28"/>
    </location>
</feature>
<accession>A0A6I5ZMA8</accession>
<protein>
    <submittedName>
        <fullName evidence="9">Putative fused nickel transport protein LarMN</fullName>
    </submittedName>
</protein>
<dbReference type="OrthoDB" id="5395048at2"/>